<dbReference type="InterPro" id="IPR001387">
    <property type="entry name" value="Cro/C1-type_HTH"/>
</dbReference>
<comment type="caution">
    <text evidence="1">The sequence shown here is derived from an EMBL/GenBank/DDBJ whole genome shotgun (WGS) entry which is preliminary data.</text>
</comment>
<organism evidence="1 2">
    <name type="scientific">Limosilactobacillus ingluviei DSM 15946</name>
    <dbReference type="NCBI Taxonomy" id="1423760"/>
    <lineage>
        <taxon>Bacteria</taxon>
        <taxon>Bacillati</taxon>
        <taxon>Bacillota</taxon>
        <taxon>Bacilli</taxon>
        <taxon>Lactobacillales</taxon>
        <taxon>Lactobacillaceae</taxon>
        <taxon>Limosilactobacillus</taxon>
    </lineage>
</organism>
<name>A0A0R1UG03_9LACO</name>
<reference evidence="1 2" key="1">
    <citation type="journal article" date="2015" name="Genome Announc.">
        <title>Expanding the biotechnology potential of lactobacilli through comparative genomics of 213 strains and associated genera.</title>
        <authorList>
            <person name="Sun Z."/>
            <person name="Harris H.M."/>
            <person name="McCann A."/>
            <person name="Guo C."/>
            <person name="Argimon S."/>
            <person name="Zhang W."/>
            <person name="Yang X."/>
            <person name="Jeffery I.B."/>
            <person name="Cooney J.C."/>
            <person name="Kagawa T.F."/>
            <person name="Liu W."/>
            <person name="Song Y."/>
            <person name="Salvetti E."/>
            <person name="Wrobel A."/>
            <person name="Rasinkangas P."/>
            <person name="Parkhill J."/>
            <person name="Rea M.C."/>
            <person name="O'Sullivan O."/>
            <person name="Ritari J."/>
            <person name="Douillard F.P."/>
            <person name="Paul Ross R."/>
            <person name="Yang R."/>
            <person name="Briner A.E."/>
            <person name="Felis G.E."/>
            <person name="de Vos W.M."/>
            <person name="Barrangou R."/>
            <person name="Klaenhammer T.R."/>
            <person name="Caufield P.W."/>
            <person name="Cui Y."/>
            <person name="Zhang H."/>
            <person name="O'Toole P.W."/>
        </authorList>
    </citation>
    <scope>NUCLEOTIDE SEQUENCE [LARGE SCALE GENOMIC DNA]</scope>
    <source>
        <strain evidence="1 2">DSM 15946</strain>
    </source>
</reference>
<evidence type="ECO:0008006" key="3">
    <source>
        <dbReference type="Google" id="ProtNLM"/>
    </source>
</evidence>
<dbReference type="InterPro" id="IPR010982">
    <property type="entry name" value="Lambda_DNA-bd_dom_sf"/>
</dbReference>
<proteinExistence type="predicted"/>
<protein>
    <recommendedName>
        <fullName evidence="3">HTH cro/C1-type domain-containing protein</fullName>
    </recommendedName>
</protein>
<accession>A0A0R1UG03</accession>
<evidence type="ECO:0000313" key="1">
    <source>
        <dbReference type="EMBL" id="KRL92352.1"/>
    </source>
</evidence>
<gene>
    <name evidence="1" type="ORF">FC43_GL002007</name>
</gene>
<dbReference type="CDD" id="cd00093">
    <property type="entry name" value="HTH_XRE"/>
    <property type="match status" value="1"/>
</dbReference>
<dbReference type="AlphaFoldDB" id="A0A0R1UG03"/>
<dbReference type="EMBL" id="AZFK01000005">
    <property type="protein sequence ID" value="KRL92352.1"/>
    <property type="molecule type" value="Genomic_DNA"/>
</dbReference>
<dbReference type="GO" id="GO:0003677">
    <property type="term" value="F:DNA binding"/>
    <property type="evidence" value="ECO:0007669"/>
    <property type="project" value="InterPro"/>
</dbReference>
<dbReference type="Proteomes" id="UP000050816">
    <property type="component" value="Unassembled WGS sequence"/>
</dbReference>
<dbReference type="SUPFAM" id="SSF47413">
    <property type="entry name" value="lambda repressor-like DNA-binding domains"/>
    <property type="match status" value="1"/>
</dbReference>
<evidence type="ECO:0000313" key="2">
    <source>
        <dbReference type="Proteomes" id="UP000050816"/>
    </source>
</evidence>
<dbReference type="Gene3D" id="1.10.260.40">
    <property type="entry name" value="lambda repressor-like DNA-binding domains"/>
    <property type="match status" value="1"/>
</dbReference>
<sequence>MVEMKRQGKTQAELADLIKVNRSTFNQKLNRINGKDFYYSEASLIAKALHMQVSDFS</sequence>
<dbReference type="PATRIC" id="fig|1423760.3.peg.2106"/>